<organism evidence="5 6">
    <name type="scientific">Chenopodium quinoa</name>
    <name type="common">Quinoa</name>
    <dbReference type="NCBI Taxonomy" id="63459"/>
    <lineage>
        <taxon>Eukaryota</taxon>
        <taxon>Viridiplantae</taxon>
        <taxon>Streptophyta</taxon>
        <taxon>Embryophyta</taxon>
        <taxon>Tracheophyta</taxon>
        <taxon>Spermatophyta</taxon>
        <taxon>Magnoliopsida</taxon>
        <taxon>eudicotyledons</taxon>
        <taxon>Gunneridae</taxon>
        <taxon>Pentapetalae</taxon>
        <taxon>Caryophyllales</taxon>
        <taxon>Chenopodiaceae</taxon>
        <taxon>Chenopodioideae</taxon>
        <taxon>Atripliceae</taxon>
        <taxon>Chenopodium</taxon>
    </lineage>
</organism>
<keyword evidence="6" id="KW-1185">Reference proteome</keyword>
<reference evidence="5" key="2">
    <citation type="submission" date="2021-03" db="UniProtKB">
        <authorList>
            <consortium name="EnsemblPlants"/>
        </authorList>
    </citation>
    <scope>IDENTIFICATION</scope>
</reference>
<evidence type="ECO:0000313" key="5">
    <source>
        <dbReference type="EnsemblPlants" id="AUR62032645-RA:cds"/>
    </source>
</evidence>
<comment type="catalytic activity">
    <reaction evidence="3">
        <text>a quinone + NADPH + H(+) = a quinol + NADP(+)</text>
        <dbReference type="Rhea" id="RHEA:46164"/>
        <dbReference type="ChEBI" id="CHEBI:15378"/>
        <dbReference type="ChEBI" id="CHEBI:24646"/>
        <dbReference type="ChEBI" id="CHEBI:57783"/>
        <dbReference type="ChEBI" id="CHEBI:58349"/>
        <dbReference type="ChEBI" id="CHEBI:132124"/>
        <dbReference type="EC" id="1.6.5.2"/>
    </reaction>
</comment>
<name>A0A803MMZ4_CHEQI</name>
<dbReference type="KEGG" id="cqi:110718386"/>
<dbReference type="InterPro" id="IPR050712">
    <property type="entry name" value="NAD(P)H-dep_reductase"/>
</dbReference>
<dbReference type="EnsemblPlants" id="AUR62032645-RA">
    <property type="protein sequence ID" value="AUR62032645-RA:cds"/>
    <property type="gene ID" value="AUR62032645"/>
</dbReference>
<dbReference type="RefSeq" id="XP_021752914.1">
    <property type="nucleotide sequence ID" value="XM_021897222.1"/>
</dbReference>
<dbReference type="AlphaFoldDB" id="A0A803MMZ4"/>
<sequence>MGSEMEEKPVIKVVALCGSLRKASTNRGIIRAAMKMCTESEIQGMEMEELDLSKLPMLNVDLEVNGTYPPLVEEFRRKIREADAVFFATPDYNYSVTPILKNALDWASRPPNAWADKPAAVASVQASSRSGQYHLRQIGVFLDIHFINKPEFFVNSVLPPKKFDVNGDLIDEDLRQRLLEMLLALKAFTLRLIKGKSQ</sequence>
<evidence type="ECO:0000256" key="2">
    <source>
        <dbReference type="ARBA" id="ARBA00047678"/>
    </source>
</evidence>
<dbReference type="Gene3D" id="3.40.50.360">
    <property type="match status" value="1"/>
</dbReference>
<evidence type="ECO:0000259" key="4">
    <source>
        <dbReference type="Pfam" id="PF03358"/>
    </source>
</evidence>
<dbReference type="OrthoDB" id="68575at2759"/>
<evidence type="ECO:0000313" key="6">
    <source>
        <dbReference type="Proteomes" id="UP000596660"/>
    </source>
</evidence>
<dbReference type="SMR" id="A0A803MMZ4"/>
<reference evidence="5" key="1">
    <citation type="journal article" date="2017" name="Nature">
        <title>The genome of Chenopodium quinoa.</title>
        <authorList>
            <person name="Jarvis D.E."/>
            <person name="Ho Y.S."/>
            <person name="Lightfoot D.J."/>
            <person name="Schmoeckel S.M."/>
            <person name="Li B."/>
            <person name="Borm T.J.A."/>
            <person name="Ohyanagi H."/>
            <person name="Mineta K."/>
            <person name="Michell C.T."/>
            <person name="Saber N."/>
            <person name="Kharbatia N.M."/>
            <person name="Rupper R.R."/>
            <person name="Sharp A.R."/>
            <person name="Dally N."/>
            <person name="Boughton B.A."/>
            <person name="Woo Y.H."/>
            <person name="Gao G."/>
            <person name="Schijlen E.G.W.M."/>
            <person name="Guo X."/>
            <person name="Momin A.A."/>
            <person name="Negrao S."/>
            <person name="Al-Babili S."/>
            <person name="Gehring C."/>
            <person name="Roessner U."/>
            <person name="Jung C."/>
            <person name="Murphy K."/>
            <person name="Arold S.T."/>
            <person name="Gojobori T."/>
            <person name="van der Linden C.G."/>
            <person name="van Loo E.N."/>
            <person name="Jellen E.N."/>
            <person name="Maughan P.J."/>
            <person name="Tester M."/>
        </authorList>
    </citation>
    <scope>NUCLEOTIDE SEQUENCE [LARGE SCALE GENOMIC DNA]</scope>
    <source>
        <strain evidence="5">cv. PI 614886</strain>
    </source>
</reference>
<dbReference type="OMA" id="NYSMAPA"/>
<feature type="domain" description="NADPH-dependent FMN reductase-like" evidence="4">
    <location>
        <begin position="11"/>
        <end position="155"/>
    </location>
</feature>
<dbReference type="InterPro" id="IPR005025">
    <property type="entry name" value="FMN_Rdtase-like_dom"/>
</dbReference>
<dbReference type="EC" id="1.6.5.2" evidence="1"/>
<dbReference type="PANTHER" id="PTHR30543:SF21">
    <property type="entry name" value="NAD(P)H-DEPENDENT FMN REDUCTASE LOT6"/>
    <property type="match status" value="1"/>
</dbReference>
<dbReference type="GO" id="GO:0005829">
    <property type="term" value="C:cytosol"/>
    <property type="evidence" value="ECO:0007669"/>
    <property type="project" value="TreeGrafter"/>
</dbReference>
<comment type="catalytic activity">
    <reaction evidence="2">
        <text>a quinone + NADH + H(+) = a quinol + NAD(+)</text>
        <dbReference type="Rhea" id="RHEA:46160"/>
        <dbReference type="ChEBI" id="CHEBI:15378"/>
        <dbReference type="ChEBI" id="CHEBI:24646"/>
        <dbReference type="ChEBI" id="CHEBI:57540"/>
        <dbReference type="ChEBI" id="CHEBI:57945"/>
        <dbReference type="ChEBI" id="CHEBI:132124"/>
        <dbReference type="EC" id="1.6.5.2"/>
    </reaction>
</comment>
<proteinExistence type="predicted"/>
<evidence type="ECO:0000256" key="1">
    <source>
        <dbReference type="ARBA" id="ARBA00012648"/>
    </source>
</evidence>
<dbReference type="GeneID" id="110718386"/>
<accession>A0A803MMZ4</accession>
<dbReference type="Proteomes" id="UP000596660">
    <property type="component" value="Unplaced"/>
</dbReference>
<dbReference type="Pfam" id="PF03358">
    <property type="entry name" value="FMN_red"/>
    <property type="match status" value="1"/>
</dbReference>
<evidence type="ECO:0000256" key="3">
    <source>
        <dbReference type="ARBA" id="ARBA00048983"/>
    </source>
</evidence>
<protein>
    <recommendedName>
        <fullName evidence="1">NAD(P)H dehydrogenase (quinone)</fullName>
        <ecNumber evidence="1">1.6.5.2</ecNumber>
    </recommendedName>
</protein>
<dbReference type="PANTHER" id="PTHR30543">
    <property type="entry name" value="CHROMATE REDUCTASE"/>
    <property type="match status" value="1"/>
</dbReference>
<dbReference type="GO" id="GO:0003955">
    <property type="term" value="F:NAD(P)H dehydrogenase (quinone) activity"/>
    <property type="evidence" value="ECO:0007669"/>
    <property type="project" value="UniProtKB-EC"/>
</dbReference>
<dbReference type="Gramene" id="AUR62032645-RA">
    <property type="protein sequence ID" value="AUR62032645-RA:cds"/>
    <property type="gene ID" value="AUR62032645"/>
</dbReference>
<gene>
    <name evidence="5" type="primary">LOC110718386</name>
</gene>
<dbReference type="SUPFAM" id="SSF52218">
    <property type="entry name" value="Flavoproteins"/>
    <property type="match status" value="1"/>
</dbReference>
<dbReference type="InterPro" id="IPR029039">
    <property type="entry name" value="Flavoprotein-like_sf"/>
</dbReference>
<dbReference type="GO" id="GO:0010181">
    <property type="term" value="F:FMN binding"/>
    <property type="evidence" value="ECO:0007669"/>
    <property type="project" value="TreeGrafter"/>
</dbReference>